<dbReference type="InterPro" id="IPR002491">
    <property type="entry name" value="ABC_transptr_periplasmic_BD"/>
</dbReference>
<evidence type="ECO:0000256" key="2">
    <source>
        <dbReference type="ARBA" id="ARBA00008814"/>
    </source>
</evidence>
<evidence type="ECO:0000256" key="6">
    <source>
        <dbReference type="SAM" id="SignalP"/>
    </source>
</evidence>
<dbReference type="EMBL" id="FOGO01000007">
    <property type="protein sequence ID" value="SES01420.1"/>
    <property type="molecule type" value="Genomic_DNA"/>
</dbReference>
<feature type="chain" id="PRO_5038662582" evidence="6">
    <location>
        <begin position="44"/>
        <end position="342"/>
    </location>
</feature>
<dbReference type="OrthoDB" id="9793175at2"/>
<name>A0A1H9TVL8_9ACTN</name>
<evidence type="ECO:0000313" key="9">
    <source>
        <dbReference type="Proteomes" id="UP000182841"/>
    </source>
</evidence>
<feature type="region of interest" description="Disordered" evidence="5">
    <location>
        <begin position="1"/>
        <end position="22"/>
    </location>
</feature>
<keyword evidence="4 6" id="KW-0732">Signal</keyword>
<reference evidence="9" key="1">
    <citation type="submission" date="2016-10" db="EMBL/GenBank/DDBJ databases">
        <authorList>
            <person name="Varghese N."/>
            <person name="Submissions S."/>
        </authorList>
    </citation>
    <scope>NUCLEOTIDE SEQUENCE [LARGE SCALE GENOMIC DNA]</scope>
    <source>
        <strain evidence="9">CGMCC 4.6825</strain>
    </source>
</reference>
<feature type="domain" description="Fe/B12 periplasmic-binding" evidence="7">
    <location>
        <begin position="82"/>
        <end position="342"/>
    </location>
</feature>
<evidence type="ECO:0000256" key="1">
    <source>
        <dbReference type="ARBA" id="ARBA00004196"/>
    </source>
</evidence>
<evidence type="ECO:0000256" key="4">
    <source>
        <dbReference type="ARBA" id="ARBA00022729"/>
    </source>
</evidence>
<dbReference type="PROSITE" id="PS50983">
    <property type="entry name" value="FE_B12_PBP"/>
    <property type="match status" value="1"/>
</dbReference>
<protein>
    <submittedName>
        <fullName evidence="8">Iron complex transport system substrate-binding protein</fullName>
    </submittedName>
</protein>
<dbReference type="PANTHER" id="PTHR30532:SF1">
    <property type="entry name" value="IRON(3+)-HYDROXAMATE-BINDING PROTEIN FHUD"/>
    <property type="match status" value="1"/>
</dbReference>
<gene>
    <name evidence="8" type="ORF">SAMN05421870_10755</name>
</gene>
<dbReference type="Proteomes" id="UP000182841">
    <property type="component" value="Unassembled WGS sequence"/>
</dbReference>
<feature type="signal peptide" evidence="6">
    <location>
        <begin position="1"/>
        <end position="43"/>
    </location>
</feature>
<accession>A0A1H9TVL8</accession>
<dbReference type="Pfam" id="PF01497">
    <property type="entry name" value="Peripla_BP_2"/>
    <property type="match status" value="1"/>
</dbReference>
<dbReference type="AlphaFoldDB" id="A0A1H9TVL8"/>
<evidence type="ECO:0000313" key="8">
    <source>
        <dbReference type="EMBL" id="SES01420.1"/>
    </source>
</evidence>
<keyword evidence="3" id="KW-0813">Transport</keyword>
<comment type="similarity">
    <text evidence="2">Belongs to the bacterial solute-binding protein 8 family.</text>
</comment>
<dbReference type="SUPFAM" id="SSF53807">
    <property type="entry name" value="Helical backbone' metal receptor"/>
    <property type="match status" value="1"/>
</dbReference>
<dbReference type="GO" id="GO:1901678">
    <property type="term" value="P:iron coordination entity transport"/>
    <property type="evidence" value="ECO:0007669"/>
    <property type="project" value="UniProtKB-ARBA"/>
</dbReference>
<dbReference type="RefSeq" id="WP_075001004.1">
    <property type="nucleotide sequence ID" value="NZ_FOGO01000007.1"/>
</dbReference>
<dbReference type="Gene3D" id="3.40.50.1980">
    <property type="entry name" value="Nitrogenase molybdenum iron protein domain"/>
    <property type="match status" value="2"/>
</dbReference>
<organism evidence="8 9">
    <name type="scientific">Streptomyces qinglanensis</name>
    <dbReference type="NCBI Taxonomy" id="943816"/>
    <lineage>
        <taxon>Bacteria</taxon>
        <taxon>Bacillati</taxon>
        <taxon>Actinomycetota</taxon>
        <taxon>Actinomycetes</taxon>
        <taxon>Kitasatosporales</taxon>
        <taxon>Streptomycetaceae</taxon>
        <taxon>Streptomyces</taxon>
    </lineage>
</organism>
<dbReference type="CDD" id="cd01146">
    <property type="entry name" value="FhuD"/>
    <property type="match status" value="1"/>
</dbReference>
<evidence type="ECO:0000256" key="3">
    <source>
        <dbReference type="ARBA" id="ARBA00022448"/>
    </source>
</evidence>
<dbReference type="InterPro" id="IPR051313">
    <property type="entry name" value="Bact_iron-sidero_bind"/>
</dbReference>
<evidence type="ECO:0000256" key="5">
    <source>
        <dbReference type="SAM" id="MobiDB-lite"/>
    </source>
</evidence>
<evidence type="ECO:0000259" key="7">
    <source>
        <dbReference type="PROSITE" id="PS50983"/>
    </source>
</evidence>
<keyword evidence="9" id="KW-1185">Reference proteome</keyword>
<comment type="subcellular location">
    <subcellularLocation>
        <location evidence="1">Cell envelope</location>
    </subcellularLocation>
</comment>
<sequence>MQLEPSSPARRHTAPVSAAATRPAAVRSTAAALCLSACALALAGCGSAEETSRSGGAQGESGTVRVTDATGTEVSVTKRPRRVVALSEMDLDSALALGVRPVGLTAGRGQQGAPAYLAKEAEGIPTVGAVTGPDIEKVVRAEPDVILAGQLADEQVLQQLKKIAPTVVTIDKTKDWQKSLELTAEVLGRGDRADAFLKRYRSRTAALKKDLGPRAGASVSVARYSAKGTAVMQQGVFISDVLADLGFERPGLQQRKGEGHSTPISDENLEKIDADWLFIGTLSPTGPDADLLDELTGKPAYRQLDAVREKHVTEIDGSKWTSLGGAKAALSVLGDIRKAMAE</sequence>
<dbReference type="PANTHER" id="PTHR30532">
    <property type="entry name" value="IRON III DICITRATE-BINDING PERIPLASMIC PROTEIN"/>
    <property type="match status" value="1"/>
</dbReference>
<proteinExistence type="inferred from homology"/>
<dbReference type="GO" id="GO:0030288">
    <property type="term" value="C:outer membrane-bounded periplasmic space"/>
    <property type="evidence" value="ECO:0007669"/>
    <property type="project" value="TreeGrafter"/>
</dbReference>